<feature type="signal peptide" evidence="1">
    <location>
        <begin position="1"/>
        <end position="20"/>
    </location>
</feature>
<evidence type="ECO:0000256" key="1">
    <source>
        <dbReference type="SAM" id="SignalP"/>
    </source>
</evidence>
<geneLocation type="plasmid" evidence="2 3">
    <name>pPP1</name>
</geneLocation>
<proteinExistence type="predicted"/>
<name>A0ABM7VJ26_9BACT</name>
<reference evidence="2 3" key="1">
    <citation type="submission" date="2021-12" db="EMBL/GenBank/DDBJ databases">
        <title>Genome sequencing of bacteria with rrn-lacking chromosome and rrn-plasmid.</title>
        <authorList>
            <person name="Anda M."/>
            <person name="Iwasaki W."/>
        </authorList>
    </citation>
    <scope>NUCLEOTIDE SEQUENCE [LARGE SCALE GENOMIC DNA]</scope>
    <source>
        <strain evidence="2 3">NBRC 101262</strain>
        <plasmid evidence="2 3">pPP1</plasmid>
    </source>
</reference>
<dbReference type="RefSeq" id="WP_338398182.1">
    <property type="nucleotide sequence ID" value="NZ_AP025293.1"/>
</dbReference>
<dbReference type="Proteomes" id="UP001354989">
    <property type="component" value="Plasmid pPP1"/>
</dbReference>
<evidence type="ECO:0008006" key="4">
    <source>
        <dbReference type="Google" id="ProtNLM"/>
    </source>
</evidence>
<sequence>MKKFLSIAFALLLTASFAFAGTNDNEAAKGKSFFRVISNSNAETYKVLYMANMDSKVVVSLYNEAGSLVAKTAVKDKDNFMKPFRFERMPKGTYTVVVKDGFGVTRKTFEHNPSH</sequence>
<keyword evidence="2" id="KW-0614">Plasmid</keyword>
<evidence type="ECO:0000313" key="2">
    <source>
        <dbReference type="EMBL" id="BDD00965.1"/>
    </source>
</evidence>
<organism evidence="2 3">
    <name type="scientific">Persicobacter psychrovividus</name>
    <dbReference type="NCBI Taxonomy" id="387638"/>
    <lineage>
        <taxon>Bacteria</taxon>
        <taxon>Pseudomonadati</taxon>
        <taxon>Bacteroidota</taxon>
        <taxon>Cytophagia</taxon>
        <taxon>Cytophagales</taxon>
        <taxon>Persicobacteraceae</taxon>
        <taxon>Persicobacter</taxon>
    </lineage>
</organism>
<gene>
    <name evidence="2" type="ORF">PEPS_32450</name>
</gene>
<evidence type="ECO:0000313" key="3">
    <source>
        <dbReference type="Proteomes" id="UP001354989"/>
    </source>
</evidence>
<accession>A0ABM7VJ26</accession>
<keyword evidence="1" id="KW-0732">Signal</keyword>
<dbReference type="EMBL" id="AP025293">
    <property type="protein sequence ID" value="BDD00965.1"/>
    <property type="molecule type" value="Genomic_DNA"/>
</dbReference>
<keyword evidence="3" id="KW-1185">Reference proteome</keyword>
<feature type="chain" id="PRO_5045194019" description="Secretion system C-terminal sorting domain-containing protein" evidence="1">
    <location>
        <begin position="21"/>
        <end position="115"/>
    </location>
</feature>
<protein>
    <recommendedName>
        <fullName evidence="4">Secretion system C-terminal sorting domain-containing protein</fullName>
    </recommendedName>
</protein>